<name>A0A2H0UH16_9BACT</name>
<keyword evidence="5" id="KW-0378">Hydrolase</keyword>
<keyword evidence="3" id="KW-0540">Nuclease</keyword>
<protein>
    <recommendedName>
        <fullName evidence="10">Type II toxin-antitoxin system HicA family toxin</fullName>
    </recommendedName>
</protein>
<dbReference type="EMBL" id="PFBG01000033">
    <property type="protein sequence ID" value="PIR85692.1"/>
    <property type="molecule type" value="Genomic_DNA"/>
</dbReference>
<proteinExistence type="inferred from homology"/>
<evidence type="ECO:0000256" key="5">
    <source>
        <dbReference type="ARBA" id="ARBA00022801"/>
    </source>
</evidence>
<evidence type="ECO:0000256" key="6">
    <source>
        <dbReference type="ARBA" id="ARBA00022884"/>
    </source>
</evidence>
<evidence type="ECO:0000313" key="8">
    <source>
        <dbReference type="EMBL" id="PIR85692.1"/>
    </source>
</evidence>
<comment type="similarity">
    <text evidence="1">Belongs to the HicA mRNA interferase family.</text>
</comment>
<evidence type="ECO:0000256" key="4">
    <source>
        <dbReference type="ARBA" id="ARBA00022759"/>
    </source>
</evidence>
<dbReference type="Gene3D" id="3.30.920.30">
    <property type="entry name" value="Hypothetical protein"/>
    <property type="match status" value="1"/>
</dbReference>
<dbReference type="GO" id="GO:0004519">
    <property type="term" value="F:endonuclease activity"/>
    <property type="evidence" value="ECO:0007669"/>
    <property type="project" value="UniProtKB-KW"/>
</dbReference>
<dbReference type="InterPro" id="IPR012933">
    <property type="entry name" value="HicA_mRNA_interferase"/>
</dbReference>
<comment type="caution">
    <text evidence="8">The sequence shown here is derived from an EMBL/GenBank/DDBJ whole genome shotgun (WGS) entry which is preliminary data.</text>
</comment>
<dbReference type="InterPro" id="IPR038570">
    <property type="entry name" value="HicA_sf"/>
</dbReference>
<keyword evidence="4" id="KW-0255">Endonuclease</keyword>
<dbReference type="Proteomes" id="UP000229612">
    <property type="component" value="Unassembled WGS sequence"/>
</dbReference>
<dbReference type="Pfam" id="PF07927">
    <property type="entry name" value="HicA_toxin"/>
    <property type="match status" value="1"/>
</dbReference>
<accession>A0A2H0UH16</accession>
<dbReference type="SUPFAM" id="SSF54786">
    <property type="entry name" value="YcfA/nrd intein domain"/>
    <property type="match status" value="1"/>
</dbReference>
<evidence type="ECO:0000256" key="3">
    <source>
        <dbReference type="ARBA" id="ARBA00022722"/>
    </source>
</evidence>
<reference evidence="9" key="1">
    <citation type="submission" date="2017-09" db="EMBL/GenBank/DDBJ databases">
        <title>Depth-based differentiation of microbial function through sediment-hosted aquifers and enrichment of novel symbionts in the deep terrestrial subsurface.</title>
        <authorList>
            <person name="Probst A.J."/>
            <person name="Ladd B."/>
            <person name="Jarett J.K."/>
            <person name="Geller-Mcgrath D.E."/>
            <person name="Sieber C.M.K."/>
            <person name="Emerson J.B."/>
            <person name="Anantharaman K."/>
            <person name="Thomas B.C."/>
            <person name="Malmstrom R."/>
            <person name="Stieglmeier M."/>
            <person name="Klingl A."/>
            <person name="Woyke T."/>
            <person name="Ryan C.M."/>
            <person name="Banfield J.F."/>
        </authorList>
    </citation>
    <scope>NUCLEOTIDE SEQUENCE [LARGE SCALE GENOMIC DNA]</scope>
</reference>
<evidence type="ECO:0008006" key="10">
    <source>
        <dbReference type="Google" id="ProtNLM"/>
    </source>
</evidence>
<evidence type="ECO:0000313" key="9">
    <source>
        <dbReference type="Proteomes" id="UP000229612"/>
    </source>
</evidence>
<keyword evidence="6" id="KW-0694">RNA-binding</keyword>
<keyword evidence="7" id="KW-0346">Stress response</keyword>
<gene>
    <name evidence="8" type="ORF">COU14_02875</name>
</gene>
<evidence type="ECO:0000256" key="2">
    <source>
        <dbReference type="ARBA" id="ARBA00022649"/>
    </source>
</evidence>
<dbReference type="PANTHER" id="PTHR34873:SF3">
    <property type="entry name" value="ADDICTION MODULE TOXIN, HICA FAMILY"/>
    <property type="match status" value="1"/>
</dbReference>
<dbReference type="AlphaFoldDB" id="A0A2H0UH16"/>
<dbReference type="GO" id="GO:0016787">
    <property type="term" value="F:hydrolase activity"/>
    <property type="evidence" value="ECO:0007669"/>
    <property type="project" value="UniProtKB-KW"/>
</dbReference>
<organism evidence="8 9">
    <name type="scientific">Candidatus Kaiserbacteria bacterium CG10_big_fil_rev_8_21_14_0_10_44_10</name>
    <dbReference type="NCBI Taxonomy" id="1974606"/>
    <lineage>
        <taxon>Bacteria</taxon>
        <taxon>Candidatus Kaiseribacteriota</taxon>
    </lineage>
</organism>
<keyword evidence="2" id="KW-1277">Toxin-antitoxin system</keyword>
<evidence type="ECO:0000256" key="7">
    <source>
        <dbReference type="ARBA" id="ARBA00023016"/>
    </source>
</evidence>
<sequence length="71" mass="7890">MPKLPNRSAKQVIKTLLANGYVFDHATGSHHAYINPQSGIRVVVPFHRRSLASGTLHAIIKQSGLKREDFI</sequence>
<dbReference type="GO" id="GO:0003729">
    <property type="term" value="F:mRNA binding"/>
    <property type="evidence" value="ECO:0007669"/>
    <property type="project" value="InterPro"/>
</dbReference>
<dbReference type="PANTHER" id="PTHR34873">
    <property type="entry name" value="SSR1766 PROTEIN"/>
    <property type="match status" value="1"/>
</dbReference>
<evidence type="ECO:0000256" key="1">
    <source>
        <dbReference type="ARBA" id="ARBA00006620"/>
    </source>
</evidence>